<reference evidence="2 3" key="1">
    <citation type="submission" date="2015-05" db="EMBL/GenBank/DDBJ databases">
        <title>Complete genome sequence of a sulfur-oxidizing gammaproteobacterium strain HA5.</title>
        <authorList>
            <person name="Miura A."/>
            <person name="Kojima H."/>
            <person name="Fukui M."/>
        </authorList>
    </citation>
    <scope>NUCLEOTIDE SEQUENCE [LARGE SCALE GENOMIC DNA]</scope>
    <source>
        <strain evidence="2 3">HA5</strain>
    </source>
</reference>
<accession>A0A1B4XC72</accession>
<protein>
    <submittedName>
        <fullName evidence="2">Glutathione S-transferase</fullName>
    </submittedName>
</protein>
<dbReference type="SUPFAM" id="SSF52833">
    <property type="entry name" value="Thioredoxin-like"/>
    <property type="match status" value="1"/>
</dbReference>
<dbReference type="SUPFAM" id="SSF47616">
    <property type="entry name" value="GST C-terminal domain-like"/>
    <property type="match status" value="1"/>
</dbReference>
<evidence type="ECO:0000259" key="1">
    <source>
        <dbReference type="PROSITE" id="PS50404"/>
    </source>
</evidence>
<dbReference type="CDD" id="cd00570">
    <property type="entry name" value="GST_N_family"/>
    <property type="match status" value="1"/>
</dbReference>
<gene>
    <name evidence="2" type="ORF">SCL_0093</name>
</gene>
<dbReference type="Gene3D" id="1.20.1050.10">
    <property type="match status" value="1"/>
</dbReference>
<keyword evidence="3" id="KW-1185">Reference proteome</keyword>
<dbReference type="PANTHER" id="PTHR44051">
    <property type="entry name" value="GLUTATHIONE S-TRANSFERASE-RELATED"/>
    <property type="match status" value="1"/>
</dbReference>
<evidence type="ECO:0000313" key="3">
    <source>
        <dbReference type="Proteomes" id="UP000243180"/>
    </source>
</evidence>
<dbReference type="PROSITE" id="PS50404">
    <property type="entry name" value="GST_NTER"/>
    <property type="match status" value="1"/>
</dbReference>
<dbReference type="OrthoDB" id="9782992at2"/>
<dbReference type="GO" id="GO:0016740">
    <property type="term" value="F:transferase activity"/>
    <property type="evidence" value="ECO:0007669"/>
    <property type="project" value="UniProtKB-KW"/>
</dbReference>
<dbReference type="InterPro" id="IPR036282">
    <property type="entry name" value="Glutathione-S-Trfase_C_sf"/>
</dbReference>
<sequence>MTIRLLTIPISHYCEKARWGLERLGLAYHEEAHIQGFHYWRTWRLSRQPLVPVLIDNGETITGSASILRHLERYARPEHKLYPDPPLRARVDELEVLFDSVLGVESRRWFYFQYRQQPASAILRLIAQRVPAHERLLARWLLWPMQEFARKRLNISLRTVEAGLEQVRQVLAHTDTLLADGRPYLLGDRFTAADLSFACLMAPFTLPRRYGVRLPGPEELPAAMQTTVSSISQSLSGQHAIRLFEEERPVLPPCR</sequence>
<feature type="domain" description="GST N-terminal" evidence="1">
    <location>
        <begin position="1"/>
        <end position="79"/>
    </location>
</feature>
<organism evidence="2 3">
    <name type="scientific">Sulfuricaulis limicola</name>
    <dbReference type="NCBI Taxonomy" id="1620215"/>
    <lineage>
        <taxon>Bacteria</taxon>
        <taxon>Pseudomonadati</taxon>
        <taxon>Pseudomonadota</taxon>
        <taxon>Gammaproteobacteria</taxon>
        <taxon>Acidiferrobacterales</taxon>
        <taxon>Acidiferrobacteraceae</taxon>
        <taxon>Sulfuricaulis</taxon>
    </lineage>
</organism>
<keyword evidence="2" id="KW-0808">Transferase</keyword>
<dbReference type="Pfam" id="PF13410">
    <property type="entry name" value="GST_C_2"/>
    <property type="match status" value="1"/>
</dbReference>
<dbReference type="PANTHER" id="PTHR44051:SF8">
    <property type="entry name" value="GLUTATHIONE S-TRANSFERASE GSTA"/>
    <property type="match status" value="1"/>
</dbReference>
<dbReference type="AlphaFoldDB" id="A0A1B4XC72"/>
<dbReference type="Proteomes" id="UP000243180">
    <property type="component" value="Chromosome"/>
</dbReference>
<dbReference type="InterPro" id="IPR004045">
    <property type="entry name" value="Glutathione_S-Trfase_N"/>
</dbReference>
<name>A0A1B4XC72_9GAMM</name>
<dbReference type="Gene3D" id="3.40.30.10">
    <property type="entry name" value="Glutaredoxin"/>
    <property type="match status" value="1"/>
</dbReference>
<dbReference type="Pfam" id="PF13417">
    <property type="entry name" value="GST_N_3"/>
    <property type="match status" value="1"/>
</dbReference>
<dbReference type="RefSeq" id="WP_096359100.1">
    <property type="nucleotide sequence ID" value="NZ_AP014879.1"/>
</dbReference>
<dbReference type="InterPro" id="IPR036249">
    <property type="entry name" value="Thioredoxin-like_sf"/>
</dbReference>
<evidence type="ECO:0000313" key="2">
    <source>
        <dbReference type="EMBL" id="BAV32417.1"/>
    </source>
</evidence>
<dbReference type="EMBL" id="AP014879">
    <property type="protein sequence ID" value="BAV32417.1"/>
    <property type="molecule type" value="Genomic_DNA"/>
</dbReference>
<proteinExistence type="predicted"/>
<dbReference type="InParanoid" id="A0A1B4XC72"/>
<dbReference type="KEGG" id="slim:SCL_0093"/>